<reference evidence="11" key="1">
    <citation type="journal article" date="2019" name="Int. J. Syst. Evol. Microbiol.">
        <title>The Global Catalogue of Microorganisms (GCM) 10K type strain sequencing project: providing services to taxonomists for standard genome sequencing and annotation.</title>
        <authorList>
            <consortium name="The Broad Institute Genomics Platform"/>
            <consortium name="The Broad Institute Genome Sequencing Center for Infectious Disease"/>
            <person name="Wu L."/>
            <person name="Ma J."/>
        </authorList>
    </citation>
    <scope>NUCLEOTIDE SEQUENCE [LARGE SCALE GENOMIC DNA]</scope>
    <source>
        <strain evidence="11">CCUG 53903</strain>
    </source>
</reference>
<feature type="transmembrane region" description="Helical" evidence="7">
    <location>
        <begin position="249"/>
        <end position="272"/>
    </location>
</feature>
<dbReference type="GO" id="GO:0005524">
    <property type="term" value="F:ATP binding"/>
    <property type="evidence" value="ECO:0007669"/>
    <property type="project" value="UniProtKB-KW"/>
</dbReference>
<evidence type="ECO:0000313" key="10">
    <source>
        <dbReference type="EMBL" id="MFC5830681.1"/>
    </source>
</evidence>
<dbReference type="PANTHER" id="PTHR24221">
    <property type="entry name" value="ATP-BINDING CASSETTE SUB-FAMILY B"/>
    <property type="match status" value="1"/>
</dbReference>
<dbReference type="PROSITE" id="PS50893">
    <property type="entry name" value="ABC_TRANSPORTER_2"/>
    <property type="match status" value="1"/>
</dbReference>
<feature type="transmembrane region" description="Helical" evidence="7">
    <location>
        <begin position="21"/>
        <end position="44"/>
    </location>
</feature>
<keyword evidence="11" id="KW-1185">Reference proteome</keyword>
<gene>
    <name evidence="10" type="ORF">ACFPZ3_43095</name>
</gene>
<dbReference type="Gene3D" id="1.20.1560.10">
    <property type="entry name" value="ABC transporter type 1, transmembrane domain"/>
    <property type="match status" value="1"/>
</dbReference>
<dbReference type="PANTHER" id="PTHR24221:SF654">
    <property type="entry name" value="ATP-BINDING CASSETTE SUB-FAMILY B MEMBER 6"/>
    <property type="match status" value="1"/>
</dbReference>
<dbReference type="SMART" id="SM00382">
    <property type="entry name" value="AAA"/>
    <property type="match status" value="1"/>
</dbReference>
<proteinExistence type="predicted"/>
<dbReference type="InterPro" id="IPR003439">
    <property type="entry name" value="ABC_transporter-like_ATP-bd"/>
</dbReference>
<keyword evidence="4 10" id="KW-0067">ATP-binding</keyword>
<evidence type="ECO:0000256" key="3">
    <source>
        <dbReference type="ARBA" id="ARBA00022741"/>
    </source>
</evidence>
<dbReference type="Gene3D" id="3.40.50.300">
    <property type="entry name" value="P-loop containing nucleotide triphosphate hydrolases"/>
    <property type="match status" value="1"/>
</dbReference>
<dbReference type="InterPro" id="IPR039421">
    <property type="entry name" value="Type_1_exporter"/>
</dbReference>
<evidence type="ECO:0000256" key="5">
    <source>
        <dbReference type="ARBA" id="ARBA00022989"/>
    </source>
</evidence>
<organism evidence="10 11">
    <name type="scientific">Nonomuraea insulae</name>
    <dbReference type="NCBI Taxonomy" id="1616787"/>
    <lineage>
        <taxon>Bacteria</taxon>
        <taxon>Bacillati</taxon>
        <taxon>Actinomycetota</taxon>
        <taxon>Actinomycetes</taxon>
        <taxon>Streptosporangiales</taxon>
        <taxon>Streptosporangiaceae</taxon>
        <taxon>Nonomuraea</taxon>
    </lineage>
</organism>
<dbReference type="InterPro" id="IPR003593">
    <property type="entry name" value="AAA+_ATPase"/>
</dbReference>
<keyword evidence="2 7" id="KW-0812">Transmembrane</keyword>
<protein>
    <submittedName>
        <fullName evidence="10">ABC transporter ATP-binding protein</fullName>
    </submittedName>
</protein>
<keyword evidence="5 7" id="KW-1133">Transmembrane helix</keyword>
<feature type="transmembrane region" description="Helical" evidence="7">
    <location>
        <begin position="164"/>
        <end position="183"/>
    </location>
</feature>
<keyword evidence="3" id="KW-0547">Nucleotide-binding</keyword>
<evidence type="ECO:0000256" key="2">
    <source>
        <dbReference type="ARBA" id="ARBA00022692"/>
    </source>
</evidence>
<keyword evidence="6 7" id="KW-0472">Membrane</keyword>
<evidence type="ECO:0000256" key="7">
    <source>
        <dbReference type="SAM" id="Phobius"/>
    </source>
</evidence>
<dbReference type="SUPFAM" id="SSF52540">
    <property type="entry name" value="P-loop containing nucleoside triphosphate hydrolases"/>
    <property type="match status" value="1"/>
</dbReference>
<comment type="caution">
    <text evidence="10">The sequence shown here is derived from an EMBL/GenBank/DDBJ whole genome shotgun (WGS) entry which is preliminary data.</text>
</comment>
<feature type="domain" description="ABC transporter" evidence="8">
    <location>
        <begin position="344"/>
        <end position="594"/>
    </location>
</feature>
<feature type="transmembrane region" description="Helical" evidence="7">
    <location>
        <begin position="284"/>
        <end position="306"/>
    </location>
</feature>
<dbReference type="InterPro" id="IPR036640">
    <property type="entry name" value="ABC1_TM_sf"/>
</dbReference>
<evidence type="ECO:0000256" key="6">
    <source>
        <dbReference type="ARBA" id="ARBA00023136"/>
    </source>
</evidence>
<accession>A0ABW1D1V8</accession>
<feature type="transmembrane region" description="Helical" evidence="7">
    <location>
        <begin position="56"/>
        <end position="78"/>
    </location>
</feature>
<evidence type="ECO:0000256" key="1">
    <source>
        <dbReference type="ARBA" id="ARBA00004651"/>
    </source>
</evidence>
<dbReference type="InterPro" id="IPR017871">
    <property type="entry name" value="ABC_transporter-like_CS"/>
</dbReference>
<evidence type="ECO:0000259" key="9">
    <source>
        <dbReference type="PROSITE" id="PS50929"/>
    </source>
</evidence>
<dbReference type="Proteomes" id="UP001596058">
    <property type="component" value="Unassembled WGS sequence"/>
</dbReference>
<name>A0ABW1D1V8_9ACTN</name>
<evidence type="ECO:0000313" key="11">
    <source>
        <dbReference type="Proteomes" id="UP001596058"/>
    </source>
</evidence>
<dbReference type="PROSITE" id="PS50929">
    <property type="entry name" value="ABC_TM1F"/>
    <property type="match status" value="1"/>
</dbReference>
<dbReference type="InterPro" id="IPR011527">
    <property type="entry name" value="ABC1_TM_dom"/>
</dbReference>
<comment type="subcellular location">
    <subcellularLocation>
        <location evidence="1">Cell membrane</location>
        <topology evidence="1">Multi-pass membrane protein</topology>
    </subcellularLocation>
</comment>
<dbReference type="SUPFAM" id="SSF90123">
    <property type="entry name" value="ABC transporter transmembrane region"/>
    <property type="match status" value="1"/>
</dbReference>
<evidence type="ECO:0000259" key="8">
    <source>
        <dbReference type="PROSITE" id="PS50893"/>
    </source>
</evidence>
<feature type="domain" description="ABC transmembrane type-1" evidence="9">
    <location>
        <begin position="25"/>
        <end position="310"/>
    </location>
</feature>
<evidence type="ECO:0000256" key="4">
    <source>
        <dbReference type="ARBA" id="ARBA00022840"/>
    </source>
</evidence>
<dbReference type="RefSeq" id="WP_379520188.1">
    <property type="nucleotide sequence ID" value="NZ_JBHSPA010000056.1"/>
</dbReference>
<dbReference type="EMBL" id="JBHSPA010000056">
    <property type="protein sequence ID" value="MFC5830681.1"/>
    <property type="molecule type" value="Genomic_DNA"/>
</dbReference>
<dbReference type="Pfam" id="PF00005">
    <property type="entry name" value="ABC_tran"/>
    <property type="match status" value="1"/>
</dbReference>
<sequence length="632" mass="68213">MGKARGSALAAASAIFWQAAPYTLILLSLCRVVSGTLPVIVAWLTKELLDQLASDVTAGGVLPVASGLAGTTLVGTVLPRAAHYLRAESDRAVSLLSQDRLFAAVDRFAGLARFEDPAFLDRLRMAQQSGGQAPAQIVHGALDLLATILMTAGFLGSLMVVGPFMAVVVLLAAVPVLCAELSLSRRQVAMLWRLSPAQRREWFYASLLSTVPAAKELRLFGTGPFLRRRMLAERASINRESARADRHELTVHGGLALFAAALAGGGLLWAALAAQSGRIGLGDVSMFVAAVAGIQGAIGSATSTMASAHQQLLMFDHFLTVTRAGPDLPSPPSPRPVPALRSGIELRDVWFRYSDQHPWALRGVSLLIAHGEATALVGRNGCGKSTLVKLLCRFYDPIRGQILWDGVDLRELSLPELRRRTGAVFQDFMQYDLTAAENIGLGDLTVIEHPSRIERAARLAGVHDPINALPRGYDTLLSRMFVSEPDEEDVEAGVPLSGGQWQRVALARALLRNRPDLVILDEPTSGLDPVAEHEVHASLRTHRSGLTSLLISHRLGATRDADRIVVMSEGRIVEHGTYNELMALRGTYAGLFRLQASQYRDTLQNGQYQEELQAGQCQDEPALLAETGERAP</sequence>
<dbReference type="InterPro" id="IPR027417">
    <property type="entry name" value="P-loop_NTPase"/>
</dbReference>
<dbReference type="PROSITE" id="PS00211">
    <property type="entry name" value="ABC_TRANSPORTER_1"/>
    <property type="match status" value="1"/>
</dbReference>